<evidence type="ECO:0000256" key="8">
    <source>
        <dbReference type="ARBA" id="ARBA00022723"/>
    </source>
</evidence>
<organism evidence="18 19">
    <name type="scientific">Sedimentitalea nanhaiensis</name>
    <dbReference type="NCBI Taxonomy" id="999627"/>
    <lineage>
        <taxon>Bacteria</taxon>
        <taxon>Pseudomonadati</taxon>
        <taxon>Pseudomonadota</taxon>
        <taxon>Alphaproteobacteria</taxon>
        <taxon>Rhodobacterales</taxon>
        <taxon>Paracoccaceae</taxon>
        <taxon>Sedimentitalea</taxon>
    </lineage>
</organism>
<comment type="similarity">
    <text evidence="3 15">Belongs to the anthranilate synthase component I family.</text>
</comment>
<reference evidence="18 19" key="1">
    <citation type="submission" date="2016-10" db="EMBL/GenBank/DDBJ databases">
        <authorList>
            <person name="de Groot N.N."/>
        </authorList>
    </citation>
    <scope>NUCLEOTIDE SEQUENCE [LARGE SCALE GENOMIC DNA]</scope>
    <source>
        <strain evidence="18 19">CGMCC 1.10959</strain>
    </source>
</reference>
<dbReference type="eggNOG" id="COG0147">
    <property type="taxonomic scope" value="Bacteria"/>
</dbReference>
<evidence type="ECO:0000313" key="18">
    <source>
        <dbReference type="EMBL" id="SFT83935.1"/>
    </source>
</evidence>
<dbReference type="OrthoDB" id="9803598at2"/>
<evidence type="ECO:0000256" key="3">
    <source>
        <dbReference type="ARBA" id="ARBA00009562"/>
    </source>
</evidence>
<dbReference type="GO" id="GO:0004049">
    <property type="term" value="F:anthranilate synthase activity"/>
    <property type="evidence" value="ECO:0007669"/>
    <property type="project" value="UniProtKB-EC"/>
</dbReference>
<dbReference type="SUPFAM" id="SSF56322">
    <property type="entry name" value="ADC synthase"/>
    <property type="match status" value="1"/>
</dbReference>
<evidence type="ECO:0000256" key="4">
    <source>
        <dbReference type="ARBA" id="ARBA00011575"/>
    </source>
</evidence>
<comment type="function">
    <text evidence="13 15">Part of a heterotetrameric complex that catalyzes the two-step biosynthesis of anthranilate, an intermediate in the biosynthesis of L-tryptophan. In the first step, the glutamine-binding beta subunit (TrpG) of anthranilate synthase (AS) provides the glutamine amidotransferase activity which generates ammonia as a substrate that, along with chorismate, is used in the second step, catalyzed by the large alpha subunit of AS (TrpE) to produce anthranilate. In the absence of TrpG, TrpE can synthesize anthranilate directly from chorismate and high concentrations of ammonia.</text>
</comment>
<sequence>MALTPEFDAFAAAYEAGQNQVVYTRLAADLDTPVSLMLKLTGAQKDAFMLESVTGGEVRGRYSIIGMKPDLIWRCRGDRSDLNRTARFDPDGFTPLTGNPMDALRALIAESRIELPADLPQSAAGLFGYLGYDMVRLVEHLPDVPPDPLGLPDALMLRPSVVAVLDGVKGEVTVVSPAWVSDGQTARAAYAQAAERVMDAVRDLERAMPAETRDLGEAAEIAAPVSNFSPAAYKTAVDTAKEYIRAGDIFQVVPSQRWTQDFPLPPFALYRSLRRTNPSPFMFYFNFGGFQVIGASPEILVRVFGNEVTIRPIAGTRPRGASPEEDRALEADLLADKKELAEHLMLLDLGRNDTGRVSKIGTVRPTEKFIIERYSHVMHIVSNVVGELAPDKDALDAFFAGMPAGTVSGAPKVRAMEIIDELEPEKRGVYGGGVGYFSAGGDMDMCIALRTAVVQDRKLYIQAGGGVVYDSDPEAEYQETVHKSNAIRRAAADAARFTGNGNR</sequence>
<dbReference type="RefSeq" id="WP_027261674.1">
    <property type="nucleotide sequence ID" value="NZ_FPAW01000009.1"/>
</dbReference>
<dbReference type="InterPro" id="IPR006805">
    <property type="entry name" value="Anth_synth_I_N"/>
</dbReference>
<dbReference type="InterPro" id="IPR005256">
    <property type="entry name" value="Anth_synth_I_PabB"/>
</dbReference>
<evidence type="ECO:0000256" key="7">
    <source>
        <dbReference type="ARBA" id="ARBA00022605"/>
    </source>
</evidence>
<dbReference type="AlphaFoldDB" id="A0A1I7B9R7"/>
<keyword evidence="9 15" id="KW-0822">Tryptophan biosynthesis</keyword>
<dbReference type="UniPathway" id="UPA00035">
    <property type="reaction ID" value="UER00040"/>
</dbReference>
<dbReference type="NCBIfam" id="TIGR00564">
    <property type="entry name" value="trpE_most"/>
    <property type="match status" value="1"/>
</dbReference>
<dbReference type="Pfam" id="PF04715">
    <property type="entry name" value="Anth_synt_I_N"/>
    <property type="match status" value="1"/>
</dbReference>
<evidence type="ECO:0000256" key="5">
    <source>
        <dbReference type="ARBA" id="ARBA00012266"/>
    </source>
</evidence>
<dbReference type="InterPro" id="IPR015890">
    <property type="entry name" value="Chorismate_C"/>
</dbReference>
<evidence type="ECO:0000256" key="6">
    <source>
        <dbReference type="ARBA" id="ARBA00020653"/>
    </source>
</evidence>
<evidence type="ECO:0000256" key="11">
    <source>
        <dbReference type="ARBA" id="ARBA00023141"/>
    </source>
</evidence>
<dbReference type="PANTHER" id="PTHR11236">
    <property type="entry name" value="AMINOBENZOATE/ANTHRANILATE SYNTHASE"/>
    <property type="match status" value="1"/>
</dbReference>
<evidence type="ECO:0000256" key="13">
    <source>
        <dbReference type="ARBA" id="ARBA00025634"/>
    </source>
</evidence>
<keyword evidence="12 15" id="KW-0456">Lyase</keyword>
<dbReference type="EMBL" id="FPAW01000009">
    <property type="protein sequence ID" value="SFT83935.1"/>
    <property type="molecule type" value="Genomic_DNA"/>
</dbReference>
<evidence type="ECO:0000256" key="9">
    <source>
        <dbReference type="ARBA" id="ARBA00022822"/>
    </source>
</evidence>
<evidence type="ECO:0000256" key="2">
    <source>
        <dbReference type="ARBA" id="ARBA00004873"/>
    </source>
</evidence>
<evidence type="ECO:0000256" key="10">
    <source>
        <dbReference type="ARBA" id="ARBA00022842"/>
    </source>
</evidence>
<feature type="domain" description="Anthranilate synthase component I N-terminal" evidence="17">
    <location>
        <begin position="29"/>
        <end position="174"/>
    </location>
</feature>
<dbReference type="GO" id="GO:0000162">
    <property type="term" value="P:L-tryptophan biosynthetic process"/>
    <property type="evidence" value="ECO:0007669"/>
    <property type="project" value="UniProtKB-UniPathway"/>
</dbReference>
<evidence type="ECO:0000256" key="14">
    <source>
        <dbReference type="ARBA" id="ARBA00047683"/>
    </source>
</evidence>
<keyword evidence="19" id="KW-1185">Reference proteome</keyword>
<dbReference type="PANTHER" id="PTHR11236:SF48">
    <property type="entry name" value="ISOCHORISMATE SYNTHASE MENF"/>
    <property type="match status" value="1"/>
</dbReference>
<dbReference type="GO" id="GO:0046872">
    <property type="term" value="F:metal ion binding"/>
    <property type="evidence" value="ECO:0007669"/>
    <property type="project" value="UniProtKB-KW"/>
</dbReference>
<dbReference type="InterPro" id="IPR005801">
    <property type="entry name" value="ADC_synthase"/>
</dbReference>
<comment type="cofactor">
    <cofactor evidence="1 15">
        <name>Mg(2+)</name>
        <dbReference type="ChEBI" id="CHEBI:18420"/>
    </cofactor>
</comment>
<dbReference type="Proteomes" id="UP000182466">
    <property type="component" value="Unassembled WGS sequence"/>
</dbReference>
<dbReference type="Pfam" id="PF00425">
    <property type="entry name" value="Chorismate_bind"/>
    <property type="match status" value="1"/>
</dbReference>
<evidence type="ECO:0000256" key="12">
    <source>
        <dbReference type="ARBA" id="ARBA00023239"/>
    </source>
</evidence>
<dbReference type="PRINTS" id="PR00095">
    <property type="entry name" value="ANTSNTHASEI"/>
</dbReference>
<dbReference type="InterPro" id="IPR019999">
    <property type="entry name" value="Anth_synth_I-like"/>
</dbReference>
<evidence type="ECO:0000256" key="15">
    <source>
        <dbReference type="RuleBase" id="RU364045"/>
    </source>
</evidence>
<name>A0A1I7B9R7_9RHOB</name>
<dbReference type="EC" id="4.1.3.27" evidence="5 15"/>
<accession>A0A1I7B9R7</accession>
<comment type="pathway">
    <text evidence="2 15">Amino-acid biosynthesis; L-tryptophan biosynthesis; L-tryptophan from chorismate: step 1/5.</text>
</comment>
<evidence type="ECO:0000259" key="16">
    <source>
        <dbReference type="Pfam" id="PF00425"/>
    </source>
</evidence>
<keyword evidence="10 15" id="KW-0460">Magnesium</keyword>
<dbReference type="STRING" id="999627.SAMN05216236_10935"/>
<comment type="subunit">
    <text evidence="4 15">Heterotetramer consisting of two non-identical subunits: a beta subunit (TrpG) and a large alpha subunit (TrpE).</text>
</comment>
<dbReference type="Gene3D" id="3.60.120.10">
    <property type="entry name" value="Anthranilate synthase"/>
    <property type="match status" value="1"/>
</dbReference>
<keyword evidence="8 15" id="KW-0479">Metal-binding</keyword>
<gene>
    <name evidence="15" type="primary">trpE</name>
    <name evidence="18" type="ORF">SAMN05216236_10935</name>
</gene>
<evidence type="ECO:0000256" key="1">
    <source>
        <dbReference type="ARBA" id="ARBA00001946"/>
    </source>
</evidence>
<feature type="domain" description="Chorismate-utilising enzyme C-terminal" evidence="16">
    <location>
        <begin position="231"/>
        <end position="483"/>
    </location>
</feature>
<protein>
    <recommendedName>
        <fullName evidence="6 15">Anthranilate synthase component 1</fullName>
        <ecNumber evidence="5 15">4.1.3.27</ecNumber>
    </recommendedName>
</protein>
<evidence type="ECO:0000313" key="19">
    <source>
        <dbReference type="Proteomes" id="UP000182466"/>
    </source>
</evidence>
<comment type="catalytic activity">
    <reaction evidence="14 15">
        <text>chorismate + L-glutamine = anthranilate + pyruvate + L-glutamate + H(+)</text>
        <dbReference type="Rhea" id="RHEA:21732"/>
        <dbReference type="ChEBI" id="CHEBI:15361"/>
        <dbReference type="ChEBI" id="CHEBI:15378"/>
        <dbReference type="ChEBI" id="CHEBI:16567"/>
        <dbReference type="ChEBI" id="CHEBI:29748"/>
        <dbReference type="ChEBI" id="CHEBI:29985"/>
        <dbReference type="ChEBI" id="CHEBI:58359"/>
        <dbReference type="EC" id="4.1.3.27"/>
    </reaction>
</comment>
<keyword evidence="11 15" id="KW-0057">Aromatic amino acid biosynthesis</keyword>
<keyword evidence="7 15" id="KW-0028">Amino-acid biosynthesis</keyword>
<evidence type="ECO:0000259" key="17">
    <source>
        <dbReference type="Pfam" id="PF04715"/>
    </source>
</evidence>
<proteinExistence type="inferred from homology"/>